<keyword evidence="3" id="KW-1185">Reference proteome</keyword>
<evidence type="ECO:0000313" key="2">
    <source>
        <dbReference type="EMBL" id="QQP89547.1"/>
    </source>
</evidence>
<sequence length="121" mass="14044">MSDDRVQYDVSLDILQVRIRPIKRSYTLICHSRGNHSIDLDEAGRVVGWTILDASKQPEIIGEALAMLQQSLNVRREDAPIYWLLRELFGINRRDEGERDTVADVRRDSHGEYGPEHDLDW</sequence>
<dbReference type="RefSeq" id="WP_201075880.1">
    <property type="nucleotide sequence ID" value="NZ_CP067420.1"/>
</dbReference>
<feature type="region of interest" description="Disordered" evidence="1">
    <location>
        <begin position="97"/>
        <end position="121"/>
    </location>
</feature>
<evidence type="ECO:0000256" key="1">
    <source>
        <dbReference type="SAM" id="MobiDB-lite"/>
    </source>
</evidence>
<protein>
    <recommendedName>
        <fullName evidence="4">DUF2283 domain-containing protein</fullName>
    </recommendedName>
</protein>
<dbReference type="EMBL" id="CP067420">
    <property type="protein sequence ID" value="QQP89547.1"/>
    <property type="molecule type" value="Genomic_DNA"/>
</dbReference>
<proteinExistence type="predicted"/>
<evidence type="ECO:0000313" key="3">
    <source>
        <dbReference type="Proteomes" id="UP000595197"/>
    </source>
</evidence>
<gene>
    <name evidence="2" type="ORF">IGS68_26865</name>
</gene>
<reference evidence="2" key="1">
    <citation type="submission" date="2021-02" db="EMBL/GenBank/DDBJ databases">
        <title>Skermanella TT6 skin isolate.</title>
        <authorList>
            <person name="Lee K."/>
            <person name="Ganzorig M."/>
        </authorList>
    </citation>
    <scope>NUCLEOTIDE SEQUENCE</scope>
    <source>
        <strain evidence="2">TT6</strain>
    </source>
</reference>
<dbReference type="Proteomes" id="UP000595197">
    <property type="component" value="Chromosome"/>
</dbReference>
<evidence type="ECO:0008006" key="4">
    <source>
        <dbReference type="Google" id="ProtNLM"/>
    </source>
</evidence>
<organism evidence="2 3">
    <name type="scientific">Skermanella cutis</name>
    <dbReference type="NCBI Taxonomy" id="2775420"/>
    <lineage>
        <taxon>Bacteria</taxon>
        <taxon>Pseudomonadati</taxon>
        <taxon>Pseudomonadota</taxon>
        <taxon>Alphaproteobacteria</taxon>
        <taxon>Rhodospirillales</taxon>
        <taxon>Azospirillaceae</taxon>
        <taxon>Skermanella</taxon>
    </lineage>
</organism>
<name>A0ABX7B5W0_9PROT</name>
<accession>A0ABX7B5W0</accession>